<keyword evidence="2" id="KW-0732">Signal</keyword>
<feature type="chain" id="PRO_5001510671" evidence="2">
    <location>
        <begin position="20"/>
        <end position="132"/>
    </location>
</feature>
<keyword evidence="1" id="KW-0812">Transmembrane</keyword>
<accession>A0A022W4I4</accession>
<feature type="signal peptide" evidence="2">
    <location>
        <begin position="1"/>
        <end position="19"/>
    </location>
</feature>
<organism evidence="3">
    <name type="scientific">Trichophyton rubrum CBS 288.86</name>
    <dbReference type="NCBI Taxonomy" id="1215330"/>
    <lineage>
        <taxon>Eukaryota</taxon>
        <taxon>Fungi</taxon>
        <taxon>Dikarya</taxon>
        <taxon>Ascomycota</taxon>
        <taxon>Pezizomycotina</taxon>
        <taxon>Eurotiomycetes</taxon>
        <taxon>Eurotiomycetidae</taxon>
        <taxon>Onygenales</taxon>
        <taxon>Arthrodermataceae</taxon>
        <taxon>Trichophyton</taxon>
    </lineage>
</organism>
<dbReference type="Proteomes" id="UP000023758">
    <property type="component" value="Unassembled WGS sequence"/>
</dbReference>
<gene>
    <name evidence="3" type="ORF">H103_03703</name>
</gene>
<protein>
    <submittedName>
        <fullName evidence="3">Uncharacterized protein</fullName>
    </submittedName>
</protein>
<dbReference type="EMBL" id="KK207825">
    <property type="protein sequence ID" value="EZF53345.1"/>
    <property type="molecule type" value="Genomic_DNA"/>
</dbReference>
<feature type="transmembrane region" description="Helical" evidence="1">
    <location>
        <begin position="105"/>
        <end position="124"/>
    </location>
</feature>
<name>A0A022W4I4_TRIRU</name>
<dbReference type="HOGENOM" id="CLU_1918569_0_0_1"/>
<evidence type="ECO:0000313" key="3">
    <source>
        <dbReference type="EMBL" id="EZF53345.1"/>
    </source>
</evidence>
<dbReference type="AlphaFoldDB" id="A0A022W4I4"/>
<proteinExistence type="predicted"/>
<reference evidence="3" key="1">
    <citation type="submission" date="2014-02" db="EMBL/GenBank/DDBJ databases">
        <title>The Genome Sequence of Trichophyton rubrum (morphotype fischeri) CBS 288.86.</title>
        <authorList>
            <consortium name="The Broad Institute Genomics Platform"/>
            <person name="Cuomo C.A."/>
            <person name="White T.C."/>
            <person name="Graser Y."/>
            <person name="Martinez-Rossi N."/>
            <person name="Heitman J."/>
            <person name="Young S.K."/>
            <person name="Zeng Q."/>
            <person name="Gargeya S."/>
            <person name="Abouelleil A."/>
            <person name="Alvarado L."/>
            <person name="Chapman S.B."/>
            <person name="Gainer-Dewar J."/>
            <person name="Goldberg J."/>
            <person name="Griggs A."/>
            <person name="Gujja S."/>
            <person name="Hansen M."/>
            <person name="Howarth C."/>
            <person name="Imamovic A."/>
            <person name="Larimer J."/>
            <person name="Martinez D."/>
            <person name="Murphy C."/>
            <person name="Pearson M.D."/>
            <person name="Persinoti G."/>
            <person name="Poon T."/>
            <person name="Priest M."/>
            <person name="Roberts A.D."/>
            <person name="Saif S."/>
            <person name="Shea T.D."/>
            <person name="Sykes S.N."/>
            <person name="Wortman J."/>
            <person name="Nusbaum C."/>
            <person name="Birren B."/>
        </authorList>
    </citation>
    <scope>NUCLEOTIDE SEQUENCE [LARGE SCALE GENOMIC DNA]</scope>
    <source>
        <strain evidence="3">CBS 288.86</strain>
    </source>
</reference>
<feature type="transmembrane region" description="Helical" evidence="1">
    <location>
        <begin position="60"/>
        <end position="93"/>
    </location>
</feature>
<keyword evidence="1" id="KW-1133">Transmembrane helix</keyword>
<keyword evidence="1" id="KW-0472">Membrane</keyword>
<sequence>MLMLMPTLAAGLLSGFGRADQVVDSVLGWIAYADCGGISARGGRQKVEKYSRVKHRWPGWFVTFCFVLFICFLTARFSFFLFFFLSLAFFVVVDDGMRAGGFCKLQTPRGVGGFFFITLIVAVSPPPSLCYS</sequence>
<evidence type="ECO:0000256" key="1">
    <source>
        <dbReference type="SAM" id="Phobius"/>
    </source>
</evidence>
<evidence type="ECO:0000256" key="2">
    <source>
        <dbReference type="SAM" id="SignalP"/>
    </source>
</evidence>